<dbReference type="Ensembl" id="ENSCCRT00010098467.1">
    <property type="protein sequence ID" value="ENSCCRP00010088805.1"/>
    <property type="gene ID" value="ENSCCRG00010038811.1"/>
</dbReference>
<accession>A0A8C1NCG1</accession>
<dbReference type="AlphaFoldDB" id="A0A8C1NCG1"/>
<dbReference type="InterPro" id="IPR036179">
    <property type="entry name" value="Ig-like_dom_sf"/>
</dbReference>
<keyword evidence="1" id="KW-0812">Transmembrane</keyword>
<evidence type="ECO:0000256" key="1">
    <source>
        <dbReference type="SAM" id="Phobius"/>
    </source>
</evidence>
<dbReference type="Proteomes" id="UP000694427">
    <property type="component" value="Unplaced"/>
</dbReference>
<evidence type="ECO:0000313" key="4">
    <source>
        <dbReference type="Ensembl" id="ENSCCRP00010088805.1"/>
    </source>
</evidence>
<feature type="domain" description="Ig-like" evidence="3">
    <location>
        <begin position="131"/>
        <end position="217"/>
    </location>
</feature>
<keyword evidence="2" id="KW-0732">Signal</keyword>
<keyword evidence="5" id="KW-1185">Reference proteome</keyword>
<feature type="signal peptide" evidence="2">
    <location>
        <begin position="1"/>
        <end position="20"/>
    </location>
</feature>
<dbReference type="SUPFAM" id="SSF48726">
    <property type="entry name" value="Immunoglobulin"/>
    <property type="match status" value="2"/>
</dbReference>
<dbReference type="PROSITE" id="PS50835">
    <property type="entry name" value="IG_LIKE"/>
    <property type="match status" value="1"/>
</dbReference>
<name>A0A8C1NCG1_CYPCA</name>
<evidence type="ECO:0000256" key="2">
    <source>
        <dbReference type="SAM" id="SignalP"/>
    </source>
</evidence>
<dbReference type="PANTHER" id="PTHR21063">
    <property type="entry name" value="LFA-3"/>
    <property type="match status" value="1"/>
</dbReference>
<reference evidence="4" key="2">
    <citation type="submission" date="2025-09" db="UniProtKB">
        <authorList>
            <consortium name="Ensembl"/>
        </authorList>
    </citation>
    <scope>IDENTIFICATION</scope>
</reference>
<dbReference type="InterPro" id="IPR007110">
    <property type="entry name" value="Ig-like_dom"/>
</dbReference>
<protein>
    <recommendedName>
        <fullName evidence="3">Ig-like domain-containing protein</fullName>
    </recommendedName>
</protein>
<reference evidence="4" key="1">
    <citation type="submission" date="2025-08" db="UniProtKB">
        <authorList>
            <consortium name="Ensembl"/>
        </authorList>
    </citation>
    <scope>IDENTIFICATION</scope>
</reference>
<evidence type="ECO:0000259" key="3">
    <source>
        <dbReference type="PROSITE" id="PS50835"/>
    </source>
</evidence>
<dbReference type="InterPro" id="IPR013106">
    <property type="entry name" value="Ig_V-set"/>
</dbReference>
<proteinExistence type="predicted"/>
<evidence type="ECO:0000313" key="5">
    <source>
        <dbReference type="Proteomes" id="UP000694427"/>
    </source>
</evidence>
<sequence>MFHSFVFCCLYFWHLVGVFAGSGTVKSESEGNPVTLESGLTEIKTNHVITWKFGQTETPIAQINKAAEKFDTYDGPDGRFKGRLQLDHQTGSLTITDTSTTDSGLYQVIINERTVTTYRFSVTVYAGLPVPVISRDSSQCSSSSSSSSSSYCSLVCSVVNVGHVTLSWYKGNCLLSSISVSDLRRSLSLEVKYTDKNSYSCVVKNTISNQTSHLDITQLCHTCAEVPVYCCDTVEAVIRLVVTVLMGVAAAAAAVLLINDIRSTRGEKKKTEQI</sequence>
<feature type="transmembrane region" description="Helical" evidence="1">
    <location>
        <begin position="236"/>
        <end position="258"/>
    </location>
</feature>
<organism evidence="4 5">
    <name type="scientific">Cyprinus carpio</name>
    <name type="common">Common carp</name>
    <dbReference type="NCBI Taxonomy" id="7962"/>
    <lineage>
        <taxon>Eukaryota</taxon>
        <taxon>Metazoa</taxon>
        <taxon>Chordata</taxon>
        <taxon>Craniata</taxon>
        <taxon>Vertebrata</taxon>
        <taxon>Euteleostomi</taxon>
        <taxon>Actinopterygii</taxon>
        <taxon>Neopterygii</taxon>
        <taxon>Teleostei</taxon>
        <taxon>Ostariophysi</taxon>
        <taxon>Cypriniformes</taxon>
        <taxon>Cyprinidae</taxon>
        <taxon>Cyprininae</taxon>
        <taxon>Cyprinus</taxon>
    </lineage>
</organism>
<keyword evidence="1" id="KW-0472">Membrane</keyword>
<dbReference type="Gene3D" id="2.60.40.10">
    <property type="entry name" value="Immunoglobulins"/>
    <property type="match status" value="2"/>
</dbReference>
<dbReference type="Pfam" id="PF07686">
    <property type="entry name" value="V-set"/>
    <property type="match status" value="1"/>
</dbReference>
<feature type="chain" id="PRO_5034443918" description="Ig-like domain-containing protein" evidence="2">
    <location>
        <begin position="21"/>
        <end position="274"/>
    </location>
</feature>
<dbReference type="InterPro" id="IPR013783">
    <property type="entry name" value="Ig-like_fold"/>
</dbReference>
<keyword evidence="1" id="KW-1133">Transmembrane helix</keyword>
<dbReference type="PANTHER" id="PTHR21063:SF4">
    <property type="entry name" value="CD48 ANTIGEN-RELATED"/>
    <property type="match status" value="1"/>
</dbReference>